<gene>
    <name evidence="2" type="ORF">CTOB1V02_LOCUS16425</name>
</gene>
<reference evidence="2" key="1">
    <citation type="submission" date="2020-11" db="EMBL/GenBank/DDBJ databases">
        <authorList>
            <person name="Tran Van P."/>
        </authorList>
    </citation>
    <scope>NUCLEOTIDE SEQUENCE</scope>
</reference>
<evidence type="ECO:0000313" key="2">
    <source>
        <dbReference type="EMBL" id="CAD7238610.1"/>
    </source>
</evidence>
<organism evidence="2">
    <name type="scientific">Cyprideis torosa</name>
    <dbReference type="NCBI Taxonomy" id="163714"/>
    <lineage>
        <taxon>Eukaryota</taxon>
        <taxon>Metazoa</taxon>
        <taxon>Ecdysozoa</taxon>
        <taxon>Arthropoda</taxon>
        <taxon>Crustacea</taxon>
        <taxon>Oligostraca</taxon>
        <taxon>Ostracoda</taxon>
        <taxon>Podocopa</taxon>
        <taxon>Podocopida</taxon>
        <taxon>Cytherocopina</taxon>
        <taxon>Cytheroidea</taxon>
        <taxon>Cytherideidae</taxon>
        <taxon>Cyprideis</taxon>
    </lineage>
</organism>
<proteinExistence type="predicted"/>
<evidence type="ECO:0000256" key="1">
    <source>
        <dbReference type="SAM" id="MobiDB-lite"/>
    </source>
</evidence>
<name>A0A7R8WXB1_9CRUS</name>
<dbReference type="EMBL" id="OB704929">
    <property type="protein sequence ID" value="CAD7238610.1"/>
    <property type="molecule type" value="Genomic_DNA"/>
</dbReference>
<accession>A0A7R8WXB1</accession>
<dbReference type="AlphaFoldDB" id="A0A7R8WXB1"/>
<protein>
    <submittedName>
        <fullName evidence="2">Uncharacterized protein</fullName>
    </submittedName>
</protein>
<feature type="compositionally biased region" description="Pro residues" evidence="1">
    <location>
        <begin position="103"/>
        <end position="114"/>
    </location>
</feature>
<feature type="region of interest" description="Disordered" evidence="1">
    <location>
        <begin position="41"/>
        <end position="132"/>
    </location>
</feature>
<sequence length="132" mass="14346">MLPNLRIKAPLPVGSMIPSQRSQTLSLISLLTPWFEAIGVARPRSTSPSKGPPEGLAGPRQDGLPVTALPQKPAERPLGPKLQRRLKITQQPPSQGRGEPPRTRPPPNPSPSQPPFSQRGPLFKNRVRVGPR</sequence>